<organism evidence="1 2">
    <name type="scientific">Sulfurirhabdus autotrophica</name>
    <dbReference type="NCBI Taxonomy" id="1706046"/>
    <lineage>
        <taxon>Bacteria</taxon>
        <taxon>Pseudomonadati</taxon>
        <taxon>Pseudomonadota</taxon>
        <taxon>Betaproteobacteria</taxon>
        <taxon>Nitrosomonadales</taxon>
        <taxon>Sulfuricellaceae</taxon>
        <taxon>Sulfurirhabdus</taxon>
    </lineage>
</organism>
<dbReference type="PANTHER" id="PTHR35446:SF2">
    <property type="entry name" value="CARBOXYMUCONOLACTONE DECARBOXYLASE-LIKE DOMAIN-CONTAINING PROTEIN"/>
    <property type="match status" value="1"/>
</dbReference>
<dbReference type="GO" id="GO:0004601">
    <property type="term" value="F:peroxidase activity"/>
    <property type="evidence" value="ECO:0007669"/>
    <property type="project" value="UniProtKB-KW"/>
</dbReference>
<dbReference type="OrthoDB" id="9801997at2"/>
<name>A0A4R3XXX8_9PROT</name>
<dbReference type="SUPFAM" id="SSF69118">
    <property type="entry name" value="AhpD-like"/>
    <property type="match status" value="1"/>
</dbReference>
<dbReference type="RefSeq" id="WP_124945091.1">
    <property type="nucleotide sequence ID" value="NZ_BHVT01000008.1"/>
</dbReference>
<dbReference type="AlphaFoldDB" id="A0A4R3XXX8"/>
<sequence>MAMIQTISPEKAGGKVAHIYGQIHEVIGRVPNGMQLFSSSPDLLEQQWQNMGYYMQHPTLSFPLLAMVRMLVSQDNQCEYCVGMNENMLINMAGLSIDQVMATKQNPQNAPLEEKDKAMLLFVLKATQNPKSVQSTDLDKLKTLGWAESEIMDAVFHGARNIAIDVVFNTFKIENDL</sequence>
<keyword evidence="1" id="KW-0575">Peroxidase</keyword>
<keyword evidence="1" id="KW-0560">Oxidoreductase</keyword>
<dbReference type="Proteomes" id="UP000295367">
    <property type="component" value="Unassembled WGS sequence"/>
</dbReference>
<dbReference type="Gene3D" id="1.20.1290.10">
    <property type="entry name" value="AhpD-like"/>
    <property type="match status" value="1"/>
</dbReference>
<protein>
    <submittedName>
        <fullName evidence="1">AhpD family alkylhydroperoxidase</fullName>
    </submittedName>
</protein>
<accession>A0A4R3XXX8</accession>
<keyword evidence="2" id="KW-1185">Reference proteome</keyword>
<gene>
    <name evidence="1" type="ORF">EDC63_11346</name>
</gene>
<dbReference type="PANTHER" id="PTHR35446">
    <property type="entry name" value="SI:CH211-175M2.5"/>
    <property type="match status" value="1"/>
</dbReference>
<evidence type="ECO:0000313" key="2">
    <source>
        <dbReference type="Proteomes" id="UP000295367"/>
    </source>
</evidence>
<reference evidence="1 2" key="1">
    <citation type="submission" date="2019-03" db="EMBL/GenBank/DDBJ databases">
        <title>Genomic Encyclopedia of Type Strains, Phase IV (KMG-IV): sequencing the most valuable type-strain genomes for metagenomic binning, comparative biology and taxonomic classification.</title>
        <authorList>
            <person name="Goeker M."/>
        </authorList>
    </citation>
    <scope>NUCLEOTIDE SEQUENCE [LARGE SCALE GENOMIC DNA]</scope>
    <source>
        <strain evidence="1 2">DSM 100309</strain>
    </source>
</reference>
<dbReference type="InterPro" id="IPR029032">
    <property type="entry name" value="AhpD-like"/>
</dbReference>
<proteinExistence type="predicted"/>
<evidence type="ECO:0000313" key="1">
    <source>
        <dbReference type="EMBL" id="TCV84110.1"/>
    </source>
</evidence>
<comment type="caution">
    <text evidence="1">The sequence shown here is derived from an EMBL/GenBank/DDBJ whole genome shotgun (WGS) entry which is preliminary data.</text>
</comment>
<dbReference type="EMBL" id="SMCO01000013">
    <property type="protein sequence ID" value="TCV84110.1"/>
    <property type="molecule type" value="Genomic_DNA"/>
</dbReference>